<proteinExistence type="predicted"/>
<name>E6PX31_9ZZZZ</name>
<accession>E6PX31</accession>
<sequence length="76" mass="8633">MPSLLFSAQEAEQVTQIAKAENRTIRELFLKTFRAYRAGRVRTVLKASQQAGRANEHMGHESGNVERLIHEARGLR</sequence>
<reference evidence="1" key="1">
    <citation type="submission" date="2009-10" db="EMBL/GenBank/DDBJ databases">
        <title>Diversity of trophic interactions inside an arsenic-rich microbial ecosystem.</title>
        <authorList>
            <person name="Bertin P.N."/>
            <person name="Heinrich-Salmeron A."/>
            <person name="Pelletier E."/>
            <person name="Goulhen-Chollet F."/>
            <person name="Arsene-Ploetze F."/>
            <person name="Gallien S."/>
            <person name="Calteau A."/>
            <person name="Vallenet D."/>
            <person name="Casiot C."/>
            <person name="Chane-Woon-Ming B."/>
            <person name="Giloteaux L."/>
            <person name="Barakat M."/>
            <person name="Bonnefoy V."/>
            <person name="Bruneel O."/>
            <person name="Chandler M."/>
            <person name="Cleiss J."/>
            <person name="Duran R."/>
            <person name="Elbaz-Poulichet F."/>
            <person name="Fonknechten N."/>
            <person name="Lauga B."/>
            <person name="Mornico D."/>
            <person name="Ortet P."/>
            <person name="Schaeffer C."/>
            <person name="Siguier P."/>
            <person name="Alexander Thil Smith A."/>
            <person name="Van Dorsselaer A."/>
            <person name="Weissenbach J."/>
            <person name="Medigue C."/>
            <person name="Le Paslier D."/>
        </authorList>
    </citation>
    <scope>NUCLEOTIDE SEQUENCE</scope>
</reference>
<dbReference type="AlphaFoldDB" id="E6PX31"/>
<dbReference type="EMBL" id="CABN01000020">
    <property type="protein sequence ID" value="CBH99490.1"/>
    <property type="molecule type" value="Genomic_DNA"/>
</dbReference>
<evidence type="ECO:0000313" key="1">
    <source>
        <dbReference type="EMBL" id="CBH99490.1"/>
    </source>
</evidence>
<comment type="caution">
    <text evidence="1">The sequence shown here is derived from an EMBL/GenBank/DDBJ whole genome shotgun (WGS) entry which is preliminary data.</text>
</comment>
<protein>
    <submittedName>
        <fullName evidence="1">Uncharacterized protein</fullName>
    </submittedName>
</protein>
<gene>
    <name evidence="1" type="ORF">CARN3_0417</name>
</gene>
<organism evidence="1">
    <name type="scientific">mine drainage metagenome</name>
    <dbReference type="NCBI Taxonomy" id="410659"/>
    <lineage>
        <taxon>unclassified sequences</taxon>
        <taxon>metagenomes</taxon>
        <taxon>ecological metagenomes</taxon>
    </lineage>
</organism>